<dbReference type="PANTHER" id="PTHR45527">
    <property type="entry name" value="NONRIBOSOMAL PEPTIDE SYNTHETASE"/>
    <property type="match status" value="1"/>
</dbReference>
<evidence type="ECO:0000256" key="1">
    <source>
        <dbReference type="ARBA" id="ARBA00022450"/>
    </source>
</evidence>
<evidence type="ECO:0000259" key="4">
    <source>
        <dbReference type="PROSITE" id="PS50075"/>
    </source>
</evidence>
<dbReference type="GO" id="GO:0031177">
    <property type="term" value="F:phosphopantetheine binding"/>
    <property type="evidence" value="ECO:0007669"/>
    <property type="project" value="InterPro"/>
</dbReference>
<dbReference type="Pfam" id="PF00668">
    <property type="entry name" value="Condensation"/>
    <property type="match status" value="1"/>
</dbReference>
<dbReference type="InterPro" id="IPR001031">
    <property type="entry name" value="Thioesterase"/>
</dbReference>
<protein>
    <submittedName>
        <fullName evidence="5">Amino acid adenylation enzyme/thioester reductase family protein</fullName>
    </submittedName>
</protein>
<dbReference type="FunFam" id="2.30.38.10:FF:000001">
    <property type="entry name" value="Non-ribosomal peptide synthetase PvdI"/>
    <property type="match status" value="1"/>
</dbReference>
<dbReference type="RefSeq" id="WP_015245580.1">
    <property type="nucleotide sequence ID" value="NC_019892.1"/>
</dbReference>
<dbReference type="FunFam" id="3.30.300.30:FF:000010">
    <property type="entry name" value="Enterobactin synthetase component F"/>
    <property type="match status" value="1"/>
</dbReference>
<dbReference type="Gene3D" id="3.40.50.1820">
    <property type="entry name" value="alpha/beta hydrolase"/>
    <property type="match status" value="1"/>
</dbReference>
<dbReference type="InterPro" id="IPR029058">
    <property type="entry name" value="AB_hydrolase_fold"/>
</dbReference>
<dbReference type="EMBL" id="CP003364">
    <property type="protein sequence ID" value="AGA26413.1"/>
    <property type="molecule type" value="Genomic_DNA"/>
</dbReference>
<dbReference type="FunFam" id="3.40.50.12780:FF:000012">
    <property type="entry name" value="Non-ribosomal peptide synthetase"/>
    <property type="match status" value="1"/>
</dbReference>
<dbReference type="SMART" id="SM00823">
    <property type="entry name" value="PKS_PP"/>
    <property type="match status" value="1"/>
</dbReference>
<dbReference type="InterPro" id="IPR036736">
    <property type="entry name" value="ACP-like_sf"/>
</dbReference>
<dbReference type="STRING" id="886293.Sinac_2077"/>
<dbReference type="PANTHER" id="PTHR45527:SF1">
    <property type="entry name" value="FATTY ACID SYNTHASE"/>
    <property type="match status" value="1"/>
</dbReference>
<dbReference type="CDD" id="cd19531">
    <property type="entry name" value="LCL_NRPS-like"/>
    <property type="match status" value="1"/>
</dbReference>
<organism evidence="5 6">
    <name type="scientific">Singulisphaera acidiphila (strain ATCC BAA-1392 / DSM 18658 / VKM B-2454 / MOB10)</name>
    <dbReference type="NCBI Taxonomy" id="886293"/>
    <lineage>
        <taxon>Bacteria</taxon>
        <taxon>Pseudomonadati</taxon>
        <taxon>Planctomycetota</taxon>
        <taxon>Planctomycetia</taxon>
        <taxon>Isosphaerales</taxon>
        <taxon>Isosphaeraceae</taxon>
        <taxon>Singulisphaera</taxon>
    </lineage>
</organism>
<dbReference type="NCBIfam" id="TIGR01733">
    <property type="entry name" value="AA-adenyl-dom"/>
    <property type="match status" value="1"/>
</dbReference>
<dbReference type="SUPFAM" id="SSF53474">
    <property type="entry name" value="alpha/beta-Hydrolases"/>
    <property type="match status" value="1"/>
</dbReference>
<dbReference type="Pfam" id="PF00975">
    <property type="entry name" value="Thioesterase"/>
    <property type="match status" value="1"/>
</dbReference>
<dbReference type="OrthoDB" id="9778383at2"/>
<dbReference type="GO" id="GO:0003824">
    <property type="term" value="F:catalytic activity"/>
    <property type="evidence" value="ECO:0007669"/>
    <property type="project" value="InterPro"/>
</dbReference>
<dbReference type="Proteomes" id="UP000010798">
    <property type="component" value="Chromosome"/>
</dbReference>
<dbReference type="InterPro" id="IPR025110">
    <property type="entry name" value="AMP-bd_C"/>
</dbReference>
<dbReference type="InterPro" id="IPR009081">
    <property type="entry name" value="PP-bd_ACP"/>
</dbReference>
<evidence type="ECO:0000313" key="5">
    <source>
        <dbReference type="EMBL" id="AGA26413.1"/>
    </source>
</evidence>
<dbReference type="Pfam" id="PF00550">
    <property type="entry name" value="PP-binding"/>
    <property type="match status" value="1"/>
</dbReference>
<dbReference type="CDD" id="cd05930">
    <property type="entry name" value="A_NRPS"/>
    <property type="match status" value="1"/>
</dbReference>
<dbReference type="PROSITE" id="PS00455">
    <property type="entry name" value="AMP_BINDING"/>
    <property type="match status" value="1"/>
</dbReference>
<dbReference type="InterPro" id="IPR045851">
    <property type="entry name" value="AMP-bd_C_sf"/>
</dbReference>
<evidence type="ECO:0000256" key="2">
    <source>
        <dbReference type="ARBA" id="ARBA00022553"/>
    </source>
</evidence>
<dbReference type="Gene3D" id="2.30.38.10">
    <property type="entry name" value="Luciferase, Domain 3"/>
    <property type="match status" value="1"/>
</dbReference>
<dbReference type="InterPro" id="IPR020845">
    <property type="entry name" value="AMP-binding_CS"/>
</dbReference>
<dbReference type="InterPro" id="IPR001242">
    <property type="entry name" value="Condensation_dom"/>
</dbReference>
<reference evidence="5 6" key="1">
    <citation type="submission" date="2012-02" db="EMBL/GenBank/DDBJ databases">
        <title>Complete sequence of chromosome of Singulisphaera acidiphila DSM 18658.</title>
        <authorList>
            <consortium name="US DOE Joint Genome Institute (JGI-PGF)"/>
            <person name="Lucas S."/>
            <person name="Copeland A."/>
            <person name="Lapidus A."/>
            <person name="Glavina del Rio T."/>
            <person name="Dalin E."/>
            <person name="Tice H."/>
            <person name="Bruce D."/>
            <person name="Goodwin L."/>
            <person name="Pitluck S."/>
            <person name="Peters L."/>
            <person name="Ovchinnikova G."/>
            <person name="Chertkov O."/>
            <person name="Kyrpides N."/>
            <person name="Mavromatis K."/>
            <person name="Ivanova N."/>
            <person name="Brettin T."/>
            <person name="Detter J.C."/>
            <person name="Han C."/>
            <person name="Larimer F."/>
            <person name="Land M."/>
            <person name="Hauser L."/>
            <person name="Markowitz V."/>
            <person name="Cheng J.-F."/>
            <person name="Hugenholtz P."/>
            <person name="Woyke T."/>
            <person name="Wu D."/>
            <person name="Tindall B."/>
            <person name="Pomrenke H."/>
            <person name="Brambilla E."/>
            <person name="Klenk H.-P."/>
            <person name="Eisen J.A."/>
        </authorList>
    </citation>
    <scope>NUCLEOTIDE SEQUENCE [LARGE SCALE GENOMIC DNA]</scope>
    <source>
        <strain evidence="6">ATCC BAA-1392 / DSM 18658 / VKM B-2454 / MOB10</strain>
    </source>
</reference>
<feature type="domain" description="Carrier" evidence="4">
    <location>
        <begin position="1012"/>
        <end position="1087"/>
    </location>
</feature>
<keyword evidence="1" id="KW-0596">Phosphopantetheine</keyword>
<dbReference type="InterPro" id="IPR023213">
    <property type="entry name" value="CAT-like_dom_sf"/>
</dbReference>
<dbReference type="HOGENOM" id="CLU_000022_2_13_0"/>
<keyword evidence="6" id="KW-1185">Reference proteome</keyword>
<dbReference type="SUPFAM" id="SSF47336">
    <property type="entry name" value="ACP-like"/>
    <property type="match status" value="1"/>
</dbReference>
<proteinExistence type="predicted"/>
<dbReference type="GO" id="GO:0005737">
    <property type="term" value="C:cytoplasm"/>
    <property type="evidence" value="ECO:0007669"/>
    <property type="project" value="TreeGrafter"/>
</dbReference>
<dbReference type="GO" id="GO:0044550">
    <property type="term" value="P:secondary metabolite biosynthetic process"/>
    <property type="evidence" value="ECO:0007669"/>
    <property type="project" value="UniProtKB-ARBA"/>
</dbReference>
<dbReference type="PROSITE" id="PS50075">
    <property type="entry name" value="CARRIER"/>
    <property type="match status" value="1"/>
</dbReference>
<evidence type="ECO:0000256" key="3">
    <source>
        <dbReference type="SAM" id="MobiDB-lite"/>
    </source>
</evidence>
<dbReference type="InterPro" id="IPR010071">
    <property type="entry name" value="AA_adenyl_dom"/>
</dbReference>
<keyword evidence="2" id="KW-0597">Phosphoprotein</keyword>
<dbReference type="SUPFAM" id="SSF56801">
    <property type="entry name" value="Acetyl-CoA synthetase-like"/>
    <property type="match status" value="1"/>
</dbReference>
<dbReference type="Pfam" id="PF00501">
    <property type="entry name" value="AMP-binding"/>
    <property type="match status" value="1"/>
</dbReference>
<dbReference type="KEGG" id="saci:Sinac_2077"/>
<dbReference type="Gene3D" id="3.30.559.30">
    <property type="entry name" value="Nonribosomal peptide synthetase, condensation domain"/>
    <property type="match status" value="1"/>
</dbReference>
<accession>L0DC63</accession>
<dbReference type="InterPro" id="IPR020806">
    <property type="entry name" value="PKS_PP-bd"/>
</dbReference>
<dbReference type="SMART" id="SM00824">
    <property type="entry name" value="PKS_TE"/>
    <property type="match status" value="1"/>
</dbReference>
<feature type="region of interest" description="Disordered" evidence="3">
    <location>
        <begin position="988"/>
        <end position="1008"/>
    </location>
</feature>
<dbReference type="InterPro" id="IPR020459">
    <property type="entry name" value="AMP-binding"/>
</dbReference>
<gene>
    <name evidence="5" type="ordered locus">Sinac_2077</name>
</gene>
<dbReference type="PRINTS" id="PR00154">
    <property type="entry name" value="AMPBINDING"/>
</dbReference>
<dbReference type="Gene3D" id="3.30.300.30">
    <property type="match status" value="1"/>
</dbReference>
<dbReference type="InterPro" id="IPR000873">
    <property type="entry name" value="AMP-dep_synth/lig_dom"/>
</dbReference>
<dbReference type="Gene3D" id="3.30.559.10">
    <property type="entry name" value="Chloramphenicol acetyltransferase-like domain"/>
    <property type="match status" value="1"/>
</dbReference>
<dbReference type="Gene3D" id="1.10.1200.10">
    <property type="entry name" value="ACP-like"/>
    <property type="match status" value="1"/>
</dbReference>
<dbReference type="Pfam" id="PF13193">
    <property type="entry name" value="AMP-binding_C"/>
    <property type="match status" value="1"/>
</dbReference>
<dbReference type="FunFam" id="3.40.50.980:FF:000001">
    <property type="entry name" value="Non-ribosomal peptide synthetase"/>
    <property type="match status" value="1"/>
</dbReference>
<dbReference type="InterPro" id="IPR020802">
    <property type="entry name" value="TesA-like"/>
</dbReference>
<dbReference type="Gene3D" id="3.40.50.980">
    <property type="match status" value="2"/>
</dbReference>
<sequence>MSMSPESLAGLSLAEKRILLAQLLQERASRTTVFPLSHGQRGLWFLYQMDRRSPAYNVCFPSRVRSLIDLDAFRRAAQTLVNRHPSLRTTFEERDGELLQRVHESLPVPFEVIDASLWSEETLRSRLEEEAHRPFDLERGPLLRMHLFTLGPDDHVLLLGVHHIIGDFWSLVLVIREMQALYPAECRGQPACLPAPGPQYHDFVRWQNDLLAGPEGEWLRAYWHRQLSGAPTVLDVPTDRPRPPLFSNRGGAEPWQVGLGLARRLKALAASEGTTLYTALLAAFQVLLGRYTGQDDFLVGSPFAGRSRAEFEGVIGYFINMLPLRANLSGDPSFRALLRRTGATVLDALGHQDYPFALIVERENVARDLSRTPLVQVTFTLEKAQHSQELGAWRFFLPPSGAKLTLGGLQMEQYYVEQHSCQSDMEMVFEEGDGTLEGMLRYNRDLFEAETVRRMVGQFLTLLHSVADEPDRCLSKLPCLTEAERRLVLDDWNRTEVDFPRDLCLHHLFERQVVRTPDALALRSDEESLTFAELDARSNHLAHRLRRLGIGPGAFVPLFLERSTAQIVAILGTLKAGGAYVPIDPGTPAERVRLVLADTASAVVLTQHSLRDRLPETGAALICLDDPALEPEGDGMSPPESSVRSDDLAYVIYTSGSTGRPKGVMVEHRAIVNTVHWRDRDLPLFAADRVLYNLSYTFDPSLCIIFPTLAIGGALILAAPGEEYDPHRLLERVIRERVTVLEAPSAMLRLMLDDPCFDACRELRWICSGGEAMPTDLPARVLDRLNVALYNLYGPTEAAVDSTWWACRRDDSRPRVPIGRPIANTRAYVLDPALQPVPPGVPGELYLAGAGLARGYLKNPSETAERFLPDPFSVKPGGRLYRTGDRCRWLSDGTLEFLGRLDHQVKVRGFRVELGEIEAALMSHPAVRETAVIAQAGDTSESRLIAYVIGDGEPPAPEALRRYLKERLPVHMVPSVFVPLPALPRTTGGKVDRRALPTPPQERPALDRPYVAPRSPLEEFLAGLWRDVLHLDKIGVEDHFFELGGSSIQGAVLINRIQEALGEPVYVIALFDSPTINDLARHLSASYPDAVGRLFGPSSLPASQADGADPTPARGGLIVTLQPEGSRPPCFMVHPPGGIVVCYQALAQRLGRDRPFHSIRARGLYDESEALPGRMEAMAADYVAAIREIQPRGPYCLGGWSVGGLVALEMAQQLQADGEDISLLALLDTTPPSPPGAPPQDDGAGREYGLDISLEQLATLGPDRQLPYLWQHALKLGLVGPDVPMGVAQQVVDALKRLFHHHMVLASQYVPRPYPGRITLLRPSDAPIAIATTRDRGWGSLAAAVEVYFVPGQHHSMVKEPHVQALARVLEDCLQRAETDESGTVLLR</sequence>
<evidence type="ECO:0000313" key="6">
    <source>
        <dbReference type="Proteomes" id="UP000010798"/>
    </source>
</evidence>
<dbReference type="SUPFAM" id="SSF52777">
    <property type="entry name" value="CoA-dependent acyltransferases"/>
    <property type="match status" value="2"/>
</dbReference>
<dbReference type="eggNOG" id="COG1020">
    <property type="taxonomic scope" value="Bacteria"/>
</dbReference>
<name>L0DC63_SINAD</name>
<dbReference type="GO" id="GO:0043041">
    <property type="term" value="P:amino acid activation for nonribosomal peptide biosynthetic process"/>
    <property type="evidence" value="ECO:0007669"/>
    <property type="project" value="TreeGrafter"/>
</dbReference>